<evidence type="ECO:0000256" key="7">
    <source>
        <dbReference type="SAM" id="SignalP"/>
    </source>
</evidence>
<dbReference type="EMBL" id="UGPB01000001">
    <property type="protein sequence ID" value="STY31567.1"/>
    <property type="molecule type" value="Genomic_DNA"/>
</dbReference>
<dbReference type="PANTHER" id="PTHR35891">
    <property type="entry name" value="THIOL:DISULFIDE INTERCHANGE PROTEIN DSBA"/>
    <property type="match status" value="1"/>
</dbReference>
<evidence type="ECO:0000256" key="1">
    <source>
        <dbReference type="ARBA" id="ARBA00005791"/>
    </source>
</evidence>
<keyword evidence="10" id="KW-1185">Reference proteome</keyword>
<evidence type="ECO:0000256" key="2">
    <source>
        <dbReference type="ARBA" id="ARBA00022729"/>
    </source>
</evidence>
<dbReference type="GO" id="GO:0042597">
    <property type="term" value="C:periplasmic space"/>
    <property type="evidence" value="ECO:0007669"/>
    <property type="project" value="UniProtKB-SubCell"/>
</dbReference>
<protein>
    <recommendedName>
        <fullName evidence="5">Thiol:disulfide interchange protein</fullName>
    </recommendedName>
</protein>
<evidence type="ECO:0000259" key="8">
    <source>
        <dbReference type="Pfam" id="PF01323"/>
    </source>
</evidence>
<feature type="signal peptide" evidence="7">
    <location>
        <begin position="1"/>
        <end position="18"/>
    </location>
</feature>
<keyword evidence="5" id="KW-0574">Periplasm</keyword>
<dbReference type="InterPro" id="IPR050824">
    <property type="entry name" value="Thiol_disulfide_DsbA"/>
</dbReference>
<evidence type="ECO:0000256" key="4">
    <source>
        <dbReference type="ARBA" id="ARBA00023284"/>
    </source>
</evidence>
<feature type="disulfide bond" description="Redox-active" evidence="6">
    <location>
        <begin position="53"/>
        <end position="56"/>
    </location>
</feature>
<evidence type="ECO:0000256" key="3">
    <source>
        <dbReference type="ARBA" id="ARBA00023157"/>
    </source>
</evidence>
<keyword evidence="3 5" id="KW-1015">Disulfide bond</keyword>
<dbReference type="CDD" id="cd03019">
    <property type="entry name" value="DsbA_DsbA"/>
    <property type="match status" value="1"/>
</dbReference>
<keyword evidence="2 7" id="KW-0732">Signal</keyword>
<feature type="domain" description="DSBA-like thioredoxin" evidence="8">
    <location>
        <begin position="74"/>
        <end position="186"/>
    </location>
</feature>
<dbReference type="InterPro" id="IPR001853">
    <property type="entry name" value="DSBA-like_thioredoxin_dom"/>
</dbReference>
<dbReference type="InterPro" id="IPR036249">
    <property type="entry name" value="Thioredoxin-like_sf"/>
</dbReference>
<dbReference type="PANTHER" id="PTHR35891:SF3">
    <property type="entry name" value="THIOL:DISULFIDE INTERCHANGE PROTEIN DSBL"/>
    <property type="match status" value="1"/>
</dbReference>
<evidence type="ECO:0000313" key="10">
    <source>
        <dbReference type="Proteomes" id="UP000255297"/>
    </source>
</evidence>
<comment type="subcellular location">
    <subcellularLocation>
        <location evidence="5">Periplasm</location>
    </subcellularLocation>
</comment>
<keyword evidence="4" id="KW-0676">Redox-active center</keyword>
<comment type="similarity">
    <text evidence="1">Belongs to the thioredoxin family. DsbA subfamily.</text>
</comment>
<gene>
    <name evidence="9" type="primary">dsbA_2</name>
    <name evidence="9" type="ORF">NCTC11532_02961</name>
</gene>
<evidence type="ECO:0000256" key="6">
    <source>
        <dbReference type="PIRSR" id="PIRSR001488-1"/>
    </source>
</evidence>
<reference evidence="9 10" key="1">
    <citation type="submission" date="2018-06" db="EMBL/GenBank/DDBJ databases">
        <authorList>
            <consortium name="Pathogen Informatics"/>
            <person name="Doyle S."/>
        </authorList>
    </citation>
    <scope>NUCLEOTIDE SEQUENCE [LARGE SCALE GENOMIC DNA]</scope>
    <source>
        <strain evidence="9 10">NCTC11532</strain>
    </source>
</reference>
<proteinExistence type="inferred from homology"/>
<dbReference type="OrthoDB" id="9784896at2"/>
<dbReference type="Gene3D" id="3.40.30.10">
    <property type="entry name" value="Glutaredoxin"/>
    <property type="match status" value="1"/>
</dbReference>
<dbReference type="AlphaFoldDB" id="A0A378LXZ8"/>
<evidence type="ECO:0000256" key="5">
    <source>
        <dbReference type="PIRNR" id="PIRNR001488"/>
    </source>
</evidence>
<sequence length="204" mass="23054">MLKKLIAVFFLFPTLALAASFVEGKDYQIVSNPSTTNNKNKAPLVEEFFSYGCPWCYKLEGQLDTWVGKMGNNIQFERIPVVFKPSWELYAKAYYTAKTLALSDKMDSLLFKAIQIERKPLDSKQAMINFFISQGVDKEIAKSAFENSPAIDMRVQNGLSLMGSYQINAVPAFVVNNKYKTDLQMAGSPDRLFEILNFLARKSA</sequence>
<dbReference type="SUPFAM" id="SSF52833">
    <property type="entry name" value="Thioredoxin-like"/>
    <property type="match status" value="1"/>
</dbReference>
<dbReference type="Proteomes" id="UP000255297">
    <property type="component" value="Unassembled WGS sequence"/>
</dbReference>
<dbReference type="STRING" id="1122170.GCA_000701265_01425"/>
<evidence type="ECO:0000313" key="9">
    <source>
        <dbReference type="EMBL" id="STY31567.1"/>
    </source>
</evidence>
<dbReference type="InterPro" id="IPR023205">
    <property type="entry name" value="DsbA/DsbL"/>
</dbReference>
<dbReference type="Pfam" id="PF01323">
    <property type="entry name" value="DSBA"/>
    <property type="match status" value="1"/>
</dbReference>
<accession>A0A378LXZ8</accession>
<feature type="chain" id="PRO_5016764585" description="Thiol:disulfide interchange protein" evidence="7">
    <location>
        <begin position="19"/>
        <end position="204"/>
    </location>
</feature>
<organism evidence="9 10">
    <name type="scientific">Legionella wadsworthii</name>
    <dbReference type="NCBI Taxonomy" id="28088"/>
    <lineage>
        <taxon>Bacteria</taxon>
        <taxon>Pseudomonadati</taxon>
        <taxon>Pseudomonadota</taxon>
        <taxon>Gammaproteobacteria</taxon>
        <taxon>Legionellales</taxon>
        <taxon>Legionellaceae</taxon>
        <taxon>Legionella</taxon>
    </lineage>
</organism>
<dbReference type="RefSeq" id="WP_031566555.1">
    <property type="nucleotide sequence ID" value="NZ_CAAAIS010000006.1"/>
</dbReference>
<dbReference type="PIRSF" id="PIRSF001488">
    <property type="entry name" value="Tdi_protein"/>
    <property type="match status" value="1"/>
</dbReference>
<dbReference type="GO" id="GO:0016491">
    <property type="term" value="F:oxidoreductase activity"/>
    <property type="evidence" value="ECO:0007669"/>
    <property type="project" value="InterPro"/>
</dbReference>
<name>A0A378LXZ8_9GAMM</name>